<dbReference type="Proteomes" id="UP001082899">
    <property type="component" value="Unassembled WGS sequence"/>
</dbReference>
<keyword evidence="6 11" id="KW-0732">Signal</keyword>
<proteinExistence type="predicted"/>
<evidence type="ECO:0000256" key="10">
    <source>
        <dbReference type="ARBA" id="ARBA00023237"/>
    </source>
</evidence>
<evidence type="ECO:0000256" key="11">
    <source>
        <dbReference type="SAM" id="SignalP"/>
    </source>
</evidence>
<keyword evidence="5" id="KW-0812">Transmembrane</keyword>
<reference evidence="13" key="1">
    <citation type="submission" date="2022-11" db="EMBL/GenBank/DDBJ databases">
        <title>Robbsia betulipollinis sp. nov., isolated from pollen of birch (Betula pendula).</title>
        <authorList>
            <person name="Shi H."/>
            <person name="Ambika Manirajan B."/>
            <person name="Ratering S."/>
            <person name="Geissler-Plaum R."/>
            <person name="Schnell S."/>
        </authorList>
    </citation>
    <scope>NUCLEOTIDE SEQUENCE</scope>
    <source>
        <strain evidence="13">Bb-Pol-6</strain>
    </source>
</reference>
<comment type="subcellular location">
    <subcellularLocation>
        <location evidence="1">Cell outer membrane</location>
        <topology evidence="1">Multi-pass membrane protein</topology>
    </subcellularLocation>
</comment>
<evidence type="ECO:0000256" key="8">
    <source>
        <dbReference type="ARBA" id="ARBA00023114"/>
    </source>
</evidence>
<dbReference type="PANTHER" id="PTHR34501">
    <property type="entry name" value="PROTEIN YDDL-RELATED"/>
    <property type="match status" value="1"/>
</dbReference>
<comment type="caution">
    <text evidence="13">The sequence shown here is derived from an EMBL/GenBank/DDBJ whole genome shotgun (WGS) entry which is preliminary data.</text>
</comment>
<feature type="chain" id="PRO_5045957453" evidence="11">
    <location>
        <begin position="21"/>
        <end position="386"/>
    </location>
</feature>
<evidence type="ECO:0000256" key="6">
    <source>
        <dbReference type="ARBA" id="ARBA00022729"/>
    </source>
</evidence>
<gene>
    <name evidence="13" type="ORF">OVY01_21190</name>
</gene>
<keyword evidence="9" id="KW-0472">Membrane</keyword>
<keyword evidence="10" id="KW-0998">Cell outer membrane</keyword>
<dbReference type="Gene3D" id="2.40.160.10">
    <property type="entry name" value="Porin"/>
    <property type="match status" value="1"/>
</dbReference>
<dbReference type="PANTHER" id="PTHR34501:SF9">
    <property type="entry name" value="MAJOR OUTER MEMBRANE PROTEIN P.IA"/>
    <property type="match status" value="1"/>
</dbReference>
<keyword evidence="8" id="KW-0626">Porin</keyword>
<keyword evidence="7" id="KW-0406">Ion transport</keyword>
<sequence>MKKSLLTLALGSAFAIPAHAQSSVTLYGLIDTGLIYASNQQGHNSWQETSSATQNTVFGLKGTEDLGAGLKAVFKLEQGFLLNNGTQAFSGDGFGSQAWVGLESDRYGTVTLGRQYDVMNDLVGPLTAEVNTWGGSLAAHPFENDNLAANSVVIDNMVKYVSPIYHGLTVESMYAFSNKAGAFATNRSYGFAASYAMGPLNLAAGYLQFNNAGAGTGAAPTSDYSANFLAERQRVWSVAGSYTFGSALVGVAWSHTQMDNLGGVFSFGTGTYLGAADDASGSLNGSLRMDNFEINGKYGLTEAWSVSGAYTFTDGAYNGSSPKWHTGMLQTAYALSKRTDVYLESVYQIVHGAPEGSVLSHAMINTLGPSSSNSQLAVMVGLRHAF</sequence>
<dbReference type="EMBL" id="JAPMXC010000011">
    <property type="protein sequence ID" value="MCY0389666.1"/>
    <property type="molecule type" value="Genomic_DNA"/>
</dbReference>
<dbReference type="InterPro" id="IPR033900">
    <property type="entry name" value="Gram_neg_porin_domain"/>
</dbReference>
<dbReference type="RefSeq" id="WP_267849595.1">
    <property type="nucleotide sequence ID" value="NZ_JAPMXC010000011.1"/>
</dbReference>
<evidence type="ECO:0000256" key="1">
    <source>
        <dbReference type="ARBA" id="ARBA00004571"/>
    </source>
</evidence>
<accession>A0ABT3ZSY4</accession>
<feature type="domain" description="Porin" evidence="12">
    <location>
        <begin position="8"/>
        <end position="344"/>
    </location>
</feature>
<evidence type="ECO:0000259" key="12">
    <source>
        <dbReference type="Pfam" id="PF13609"/>
    </source>
</evidence>
<feature type="signal peptide" evidence="11">
    <location>
        <begin position="1"/>
        <end position="20"/>
    </location>
</feature>
<comment type="subunit">
    <text evidence="2">Homotrimer.</text>
</comment>
<evidence type="ECO:0000256" key="9">
    <source>
        <dbReference type="ARBA" id="ARBA00023136"/>
    </source>
</evidence>
<dbReference type="SUPFAM" id="SSF56935">
    <property type="entry name" value="Porins"/>
    <property type="match status" value="1"/>
</dbReference>
<evidence type="ECO:0000256" key="5">
    <source>
        <dbReference type="ARBA" id="ARBA00022692"/>
    </source>
</evidence>
<protein>
    <submittedName>
        <fullName evidence="13">Porin</fullName>
    </submittedName>
</protein>
<evidence type="ECO:0000256" key="7">
    <source>
        <dbReference type="ARBA" id="ARBA00023065"/>
    </source>
</evidence>
<evidence type="ECO:0000256" key="4">
    <source>
        <dbReference type="ARBA" id="ARBA00022452"/>
    </source>
</evidence>
<keyword evidence="4" id="KW-1134">Transmembrane beta strand</keyword>
<evidence type="ECO:0000256" key="3">
    <source>
        <dbReference type="ARBA" id="ARBA00022448"/>
    </source>
</evidence>
<dbReference type="InterPro" id="IPR050298">
    <property type="entry name" value="Gram-neg_bact_OMP"/>
</dbReference>
<dbReference type="Pfam" id="PF13609">
    <property type="entry name" value="Porin_4"/>
    <property type="match status" value="1"/>
</dbReference>
<evidence type="ECO:0000313" key="13">
    <source>
        <dbReference type="EMBL" id="MCY0389666.1"/>
    </source>
</evidence>
<organism evidence="13 14">
    <name type="scientific">Robbsia betulipollinis</name>
    <dbReference type="NCBI Taxonomy" id="2981849"/>
    <lineage>
        <taxon>Bacteria</taxon>
        <taxon>Pseudomonadati</taxon>
        <taxon>Pseudomonadota</taxon>
        <taxon>Betaproteobacteria</taxon>
        <taxon>Burkholderiales</taxon>
        <taxon>Burkholderiaceae</taxon>
        <taxon>Robbsia</taxon>
    </lineage>
</organism>
<keyword evidence="3" id="KW-0813">Transport</keyword>
<name>A0ABT3ZSY4_9BURK</name>
<evidence type="ECO:0000313" key="14">
    <source>
        <dbReference type="Proteomes" id="UP001082899"/>
    </source>
</evidence>
<evidence type="ECO:0000256" key="2">
    <source>
        <dbReference type="ARBA" id="ARBA00011233"/>
    </source>
</evidence>
<dbReference type="CDD" id="cd00342">
    <property type="entry name" value="gram_neg_porins"/>
    <property type="match status" value="1"/>
</dbReference>
<dbReference type="InterPro" id="IPR023614">
    <property type="entry name" value="Porin_dom_sf"/>
</dbReference>
<keyword evidence="14" id="KW-1185">Reference proteome</keyword>